<comment type="subcellular location">
    <subcellularLocation>
        <location evidence="1">Membrane</location>
        <topology evidence="1">Multi-pass membrane protein</topology>
    </subcellularLocation>
</comment>
<dbReference type="SUPFAM" id="SSF103473">
    <property type="entry name" value="MFS general substrate transporter"/>
    <property type="match status" value="1"/>
</dbReference>
<feature type="transmembrane region" description="Helical" evidence="7">
    <location>
        <begin position="250"/>
        <end position="270"/>
    </location>
</feature>
<dbReference type="Pfam" id="PF00083">
    <property type="entry name" value="Sugar_tr"/>
    <property type="match status" value="1"/>
</dbReference>
<organism evidence="9 10">
    <name type="scientific">Aspergillus udagawae</name>
    <dbReference type="NCBI Taxonomy" id="91492"/>
    <lineage>
        <taxon>Eukaryota</taxon>
        <taxon>Fungi</taxon>
        <taxon>Dikarya</taxon>
        <taxon>Ascomycota</taxon>
        <taxon>Pezizomycotina</taxon>
        <taxon>Eurotiomycetes</taxon>
        <taxon>Eurotiomycetidae</taxon>
        <taxon>Eurotiales</taxon>
        <taxon>Aspergillaceae</taxon>
        <taxon>Aspergillus</taxon>
        <taxon>Aspergillus subgen. Fumigati</taxon>
    </lineage>
</organism>
<keyword evidence="5 7" id="KW-0472">Membrane</keyword>
<dbReference type="PROSITE" id="PS00216">
    <property type="entry name" value="SUGAR_TRANSPORT_1"/>
    <property type="match status" value="1"/>
</dbReference>
<dbReference type="InterPro" id="IPR020846">
    <property type="entry name" value="MFS_dom"/>
</dbReference>
<proteinExistence type="inferred from homology"/>
<dbReference type="InterPro" id="IPR005829">
    <property type="entry name" value="Sugar_transporter_CS"/>
</dbReference>
<dbReference type="InterPro" id="IPR005828">
    <property type="entry name" value="MFS_sugar_transport-like"/>
</dbReference>
<dbReference type="Gene3D" id="1.20.1250.20">
    <property type="entry name" value="MFS general substrate transporter like domains"/>
    <property type="match status" value="1"/>
</dbReference>
<feature type="transmembrane region" description="Helical" evidence="7">
    <location>
        <begin position="185"/>
        <end position="207"/>
    </location>
</feature>
<evidence type="ECO:0000256" key="6">
    <source>
        <dbReference type="SAM" id="MobiDB-lite"/>
    </source>
</evidence>
<evidence type="ECO:0000256" key="4">
    <source>
        <dbReference type="ARBA" id="ARBA00022989"/>
    </source>
</evidence>
<feature type="transmembrane region" description="Helical" evidence="7">
    <location>
        <begin position="391"/>
        <end position="409"/>
    </location>
</feature>
<dbReference type="PROSITE" id="PS50850">
    <property type="entry name" value="MFS"/>
    <property type="match status" value="1"/>
</dbReference>
<evidence type="ECO:0000313" key="9">
    <source>
        <dbReference type="EMBL" id="GFF57895.1"/>
    </source>
</evidence>
<evidence type="ECO:0000259" key="8">
    <source>
        <dbReference type="PROSITE" id="PS50850"/>
    </source>
</evidence>
<evidence type="ECO:0000256" key="5">
    <source>
        <dbReference type="ARBA" id="ARBA00023136"/>
    </source>
</evidence>
<dbReference type="InterPro" id="IPR050360">
    <property type="entry name" value="MFS_Sugar_Transporters"/>
</dbReference>
<evidence type="ECO:0000313" key="10">
    <source>
        <dbReference type="Proteomes" id="UP000465221"/>
    </source>
</evidence>
<dbReference type="AlphaFoldDB" id="A0A8H3XR77"/>
<dbReference type="PANTHER" id="PTHR48022:SF53">
    <property type="entry name" value="ALPHA-GLUCOSIDE TRANSPORTER, PUTATIVE (AFU_ORTHOLOGUE AFUA_3G01700)-RELATED"/>
    <property type="match status" value="1"/>
</dbReference>
<dbReference type="InterPro" id="IPR036259">
    <property type="entry name" value="MFS_trans_sf"/>
</dbReference>
<comment type="similarity">
    <text evidence="2">Belongs to the major facilitator superfamily. Sugar transporter (TC 2.A.1.1) family.</text>
</comment>
<feature type="domain" description="Major facilitator superfamily (MFS) profile" evidence="8">
    <location>
        <begin position="65"/>
        <end position="509"/>
    </location>
</feature>
<evidence type="ECO:0000256" key="7">
    <source>
        <dbReference type="SAM" id="Phobius"/>
    </source>
</evidence>
<dbReference type="GO" id="GO:0005351">
    <property type="term" value="F:carbohydrate:proton symporter activity"/>
    <property type="evidence" value="ECO:0007669"/>
    <property type="project" value="TreeGrafter"/>
</dbReference>
<keyword evidence="4 7" id="KW-1133">Transmembrane helix</keyword>
<gene>
    <name evidence="9" type="ORF">IFM46972_10938</name>
</gene>
<evidence type="ECO:0000256" key="1">
    <source>
        <dbReference type="ARBA" id="ARBA00004141"/>
    </source>
</evidence>
<comment type="caution">
    <text evidence="9">The sequence shown here is derived from an EMBL/GenBank/DDBJ whole genome shotgun (WGS) entry which is preliminary data.</text>
</comment>
<dbReference type="GO" id="GO:0016020">
    <property type="term" value="C:membrane"/>
    <property type="evidence" value="ECO:0007669"/>
    <property type="project" value="UniProtKB-SubCell"/>
</dbReference>
<feature type="region of interest" description="Disordered" evidence="6">
    <location>
        <begin position="1"/>
        <end position="32"/>
    </location>
</feature>
<protein>
    <submittedName>
        <fullName evidence="9">General alpha-glucoside permease</fullName>
    </submittedName>
</protein>
<dbReference type="PANTHER" id="PTHR48022">
    <property type="entry name" value="PLASTIDIC GLUCOSE TRANSPORTER 4"/>
    <property type="match status" value="1"/>
</dbReference>
<feature type="transmembrane region" description="Helical" evidence="7">
    <location>
        <begin position="160"/>
        <end position="179"/>
    </location>
</feature>
<name>A0A8H3XR77_9EURO</name>
<dbReference type="EMBL" id="BLKC01000161">
    <property type="protein sequence ID" value="GFF57895.1"/>
    <property type="molecule type" value="Genomic_DNA"/>
</dbReference>
<evidence type="ECO:0000256" key="2">
    <source>
        <dbReference type="ARBA" id="ARBA00010992"/>
    </source>
</evidence>
<feature type="transmembrane region" description="Helical" evidence="7">
    <location>
        <begin position="134"/>
        <end position="153"/>
    </location>
</feature>
<keyword evidence="3 7" id="KW-0812">Transmembrane</keyword>
<accession>A0A8H3XR77</accession>
<feature type="transmembrane region" description="Helical" evidence="7">
    <location>
        <begin position="486"/>
        <end position="505"/>
    </location>
</feature>
<sequence length="561" mass="62372">MTLAGLKMDETNSSEKPGETLVEATSRDVDGPKVDESISENLAKSRFDNMSVGQTAWVFRRVAFISLAVYTGYVCEGFELKAGNSIIANAGFIKQFGRENGSGVAALNPTWGKYNLPYDRRLSNIDQKSLVSTWSSLLNVGQLVTLVYISWFAENFGRKASFYVAWIWLVVGCIFLNTAKTPAVWALGKLCNGAGVGVLQVICQVYIMEICPNKIRGGMISFQAVWSNSGSIICAVMMEQLNKHHPDNYLLAVRILWAPIGLMILFWVFVPESPWYYARRGDKEKAMKSMRKLYGNVEGYEFEEEYNIIVKTIQHEREMLSSAPNYIHLFQGSNLKRTLTVMLLSVMDFFSLAGLTDPFLGTVIISCCNLLAIIVWALSTDILGRRSLMNGFETAVVIFLFIVGGLWWTGATTGNKAASNALLVICCLWSFAFTINSMSYYLMAAEVPSALLRVRTGPIAFSIQSVLGIAFSYATPPMLLAMNLKAGFVYGAFSVPTCILMWLYVPETKGRSAAEIDELYERKIPVWRWSETVTSAEEQMRAVFLVKAGVDQGSKKALTQE</sequence>
<feature type="transmembrane region" description="Helical" evidence="7">
    <location>
        <begin position="421"/>
        <end position="442"/>
    </location>
</feature>
<evidence type="ECO:0000256" key="3">
    <source>
        <dbReference type="ARBA" id="ARBA00022692"/>
    </source>
</evidence>
<feature type="transmembrane region" description="Helical" evidence="7">
    <location>
        <begin position="359"/>
        <end position="379"/>
    </location>
</feature>
<dbReference type="Proteomes" id="UP000465221">
    <property type="component" value="Unassembled WGS sequence"/>
</dbReference>
<reference evidence="9 10" key="1">
    <citation type="submission" date="2020-01" db="EMBL/GenBank/DDBJ databases">
        <title>Draft genome sequence of Aspergillus udagawae IFM 46972.</title>
        <authorList>
            <person name="Takahashi H."/>
            <person name="Yaguchi T."/>
        </authorList>
    </citation>
    <scope>NUCLEOTIDE SEQUENCE [LARGE SCALE GENOMIC DNA]</scope>
    <source>
        <strain evidence="9 10">IFM 46972</strain>
    </source>
</reference>
<feature type="transmembrane region" description="Helical" evidence="7">
    <location>
        <begin position="454"/>
        <end position="474"/>
    </location>
</feature>